<evidence type="ECO:0000256" key="1">
    <source>
        <dbReference type="SAM" id="Phobius"/>
    </source>
</evidence>
<keyword evidence="1" id="KW-0472">Membrane</keyword>
<accession>A0A5B9PKV1</accession>
<dbReference type="Pfam" id="PF00534">
    <property type="entry name" value="Glycos_transf_1"/>
    <property type="match status" value="1"/>
</dbReference>
<reference evidence="4 5" key="1">
    <citation type="submission" date="2019-08" db="EMBL/GenBank/DDBJ databases">
        <title>Deep-cultivation of Planctomycetes and their phenomic and genomic characterization uncovers novel biology.</title>
        <authorList>
            <person name="Wiegand S."/>
            <person name="Jogler M."/>
            <person name="Boedeker C."/>
            <person name="Pinto D."/>
            <person name="Vollmers J."/>
            <person name="Rivas-Marin E."/>
            <person name="Kohn T."/>
            <person name="Peeters S.H."/>
            <person name="Heuer A."/>
            <person name="Rast P."/>
            <person name="Oberbeckmann S."/>
            <person name="Bunk B."/>
            <person name="Jeske O."/>
            <person name="Meyerdierks A."/>
            <person name="Storesund J.E."/>
            <person name="Kallscheuer N."/>
            <person name="Luecker S."/>
            <person name="Lage O.M."/>
            <person name="Pohl T."/>
            <person name="Merkel B.J."/>
            <person name="Hornburger P."/>
            <person name="Mueller R.-W."/>
            <person name="Bruemmer F."/>
            <person name="Labrenz M."/>
            <person name="Spormann A.M."/>
            <person name="Op den Camp H."/>
            <person name="Overmann J."/>
            <person name="Amann R."/>
            <person name="Jetten M.S.M."/>
            <person name="Mascher T."/>
            <person name="Medema M.H."/>
            <person name="Devos D.P."/>
            <person name="Kaster A.-K."/>
            <person name="Ovreas L."/>
            <person name="Rohde M."/>
            <person name="Galperin M.Y."/>
            <person name="Jogler C."/>
        </authorList>
    </citation>
    <scope>NUCLEOTIDE SEQUENCE [LARGE SCALE GENOMIC DNA]</scope>
    <source>
        <strain evidence="4 5">FC18</strain>
    </source>
</reference>
<keyword evidence="4" id="KW-0328">Glycosyltransferase</keyword>
<keyword evidence="1" id="KW-1133">Transmembrane helix</keyword>
<feature type="domain" description="Glycosyltransferase subfamily 4-like N-terminal" evidence="3">
    <location>
        <begin position="29"/>
        <end position="198"/>
    </location>
</feature>
<keyword evidence="1" id="KW-0812">Transmembrane</keyword>
<name>A0A5B9PKV1_9BACT</name>
<dbReference type="STRING" id="980251.GCA_001642875_04044"/>
<evidence type="ECO:0000259" key="2">
    <source>
        <dbReference type="Pfam" id="PF00534"/>
    </source>
</evidence>
<dbReference type="EMBL" id="CP042912">
    <property type="protein sequence ID" value="QEG23023.1"/>
    <property type="molecule type" value="Genomic_DNA"/>
</dbReference>
<dbReference type="InterPro" id="IPR028098">
    <property type="entry name" value="Glyco_trans_4-like_N"/>
</dbReference>
<feature type="transmembrane region" description="Helical" evidence="1">
    <location>
        <begin position="93"/>
        <end position="111"/>
    </location>
</feature>
<feature type="domain" description="Glycosyl transferase family 1" evidence="2">
    <location>
        <begin position="208"/>
        <end position="374"/>
    </location>
</feature>
<evidence type="ECO:0000259" key="3">
    <source>
        <dbReference type="Pfam" id="PF13439"/>
    </source>
</evidence>
<dbReference type="GO" id="GO:0016757">
    <property type="term" value="F:glycosyltransferase activity"/>
    <property type="evidence" value="ECO:0007669"/>
    <property type="project" value="UniProtKB-KW"/>
</dbReference>
<dbReference type="InterPro" id="IPR001296">
    <property type="entry name" value="Glyco_trans_1"/>
</dbReference>
<dbReference type="OrthoDB" id="9806653at2"/>
<dbReference type="Proteomes" id="UP000322214">
    <property type="component" value="Chromosome"/>
</dbReference>
<sequence length="398" mass="44443">MKNATQTQNILVITSTYPRHESDYAVPWMREIHRQLRDEGHEVTVMAPSYKGLKSHTLDDIKVKRFRYAPANIETLTHEEGATYKVRKAYMQFLAIPYILIGCLYAAWLAFRGNYDVIHVHWPFPHGLMGQVARFVSGKPLVLMSHGAEFSLARRKKWVIPFLRQSLRSADMCIANSSDTASKVMEMSGQPCHVLPYGTTVSAADVQAEPAAKPRVLFTGRLIERKGLEYLLQAVPMVLSQVPDADFIITGDGDQRERLESLCEELNLSDAVNFLGFVSKEELAQQYAMCNVWVNPGIIDSWGDAEGLGIGSIEAYSYFKPVVASRVGGIPDTIRDGETGYLVPQKDPNALAEAICDLLTNPEKSREFGKAGFKFAKETFSWKRIVGELEKLYATAAA</sequence>
<dbReference type="CDD" id="cd03801">
    <property type="entry name" value="GT4_PimA-like"/>
    <property type="match status" value="1"/>
</dbReference>
<dbReference type="PANTHER" id="PTHR45947">
    <property type="entry name" value="SULFOQUINOVOSYL TRANSFERASE SQD2"/>
    <property type="match status" value="1"/>
</dbReference>
<protein>
    <submittedName>
        <fullName evidence="4">GDP-mannose-dependent alpha-(1-6)-phosphatidylinositol monomannoside mannosyltransferase</fullName>
    </submittedName>
</protein>
<evidence type="ECO:0000313" key="5">
    <source>
        <dbReference type="Proteomes" id="UP000322214"/>
    </source>
</evidence>
<dbReference type="Pfam" id="PF13439">
    <property type="entry name" value="Glyco_transf_4"/>
    <property type="match status" value="1"/>
</dbReference>
<keyword evidence="4" id="KW-0808">Transferase</keyword>
<dbReference type="SUPFAM" id="SSF53756">
    <property type="entry name" value="UDP-Glycosyltransferase/glycogen phosphorylase"/>
    <property type="match status" value="1"/>
</dbReference>
<dbReference type="RefSeq" id="WP_075086047.1">
    <property type="nucleotide sequence ID" value="NZ_CP042912.1"/>
</dbReference>
<proteinExistence type="predicted"/>
<gene>
    <name evidence="4" type="primary">pimB_3</name>
    <name evidence="4" type="ORF">MFFC18_29150</name>
</gene>
<dbReference type="AlphaFoldDB" id="A0A5B9PKV1"/>
<organism evidence="4 5">
    <name type="scientific">Mariniblastus fucicola</name>
    <dbReference type="NCBI Taxonomy" id="980251"/>
    <lineage>
        <taxon>Bacteria</taxon>
        <taxon>Pseudomonadati</taxon>
        <taxon>Planctomycetota</taxon>
        <taxon>Planctomycetia</taxon>
        <taxon>Pirellulales</taxon>
        <taxon>Pirellulaceae</taxon>
        <taxon>Mariniblastus</taxon>
    </lineage>
</organism>
<dbReference type="PANTHER" id="PTHR45947:SF3">
    <property type="entry name" value="SULFOQUINOVOSYL TRANSFERASE SQD2"/>
    <property type="match status" value="1"/>
</dbReference>
<dbReference type="KEGG" id="mff:MFFC18_29150"/>
<keyword evidence="5" id="KW-1185">Reference proteome</keyword>
<dbReference type="Gene3D" id="3.40.50.2000">
    <property type="entry name" value="Glycogen Phosphorylase B"/>
    <property type="match status" value="2"/>
</dbReference>
<dbReference type="InterPro" id="IPR050194">
    <property type="entry name" value="Glycosyltransferase_grp1"/>
</dbReference>
<evidence type="ECO:0000313" key="4">
    <source>
        <dbReference type="EMBL" id="QEG23023.1"/>
    </source>
</evidence>